<dbReference type="CDD" id="cd15831">
    <property type="entry name" value="BTAD"/>
    <property type="match status" value="1"/>
</dbReference>
<organism evidence="7 8">
    <name type="scientific">Nocardia jiangsuensis</name>
    <dbReference type="NCBI Taxonomy" id="1691563"/>
    <lineage>
        <taxon>Bacteria</taxon>
        <taxon>Bacillati</taxon>
        <taxon>Actinomycetota</taxon>
        <taxon>Actinomycetes</taxon>
        <taxon>Mycobacteriales</taxon>
        <taxon>Nocardiaceae</taxon>
        <taxon>Nocardia</taxon>
    </lineage>
</organism>
<keyword evidence="3 5" id="KW-0238">DNA-binding</keyword>
<dbReference type="Pfam" id="PF00486">
    <property type="entry name" value="Trans_reg_C"/>
    <property type="match status" value="1"/>
</dbReference>
<dbReference type="InterPro" id="IPR005158">
    <property type="entry name" value="BTAD"/>
</dbReference>
<sequence>MEIGVLGAVRAQSGPGAPVALGGPRQRALLARLVVAHRRVVPVPILIDSLWPEPPADAVGTVRTFVAALRRALEPDRVPRTPPRLLVTDGPGYALRLPDAAVDAWRFAAAVGTLGDAPPARIAGTLTEALGWWRGPAYAEAGQAPWAVAPRTRLTELRLHAIERLAEARIALGENDSAAAELDAHVLEHPWREEGWRLLTLALYRSGRQADALGTVRRARTVLRDRLGIDPGPRLARLEREVLNQAEHLDPAGGAARVWAETTAAYAATISDRTRLTSTVGLLRDLAVTGGHGLEAAQRHRSDAVAAAEALGDPELTARVIGAYDVPALWPRADDPPRARALVRAAERTLAALPAAPALRCRLLATIAVESRGADATPRAAHAAREAERLARELGDAALLAHALNGRYMQSITRTGLAPERAELGTELLALADRNGLIRPAVLGHLIRLQSACALDDLDTADRHATAVDAMATTHDIPLVTVFTTWYRALRTARTEPFDRARDAYLRAAETLPGSGMPGLTAGLLPLALAALHLQHDRPLDDTDHGPAQPWLHPLLLAESGDHRTARTALRTLPPPPPDLHAEALWCAMARTALLSADSATIARAHAALTPAATEIAGAAGGLLTAGPVAIHLAALDSATPGD</sequence>
<comment type="caution">
    <text evidence="7">The sequence shown here is derived from an EMBL/GenBank/DDBJ whole genome shotgun (WGS) entry which is preliminary data.</text>
</comment>
<dbReference type="PANTHER" id="PTHR35807">
    <property type="entry name" value="TRANSCRIPTIONAL REGULATOR REDD-RELATED"/>
    <property type="match status" value="1"/>
</dbReference>
<evidence type="ECO:0000256" key="3">
    <source>
        <dbReference type="ARBA" id="ARBA00023125"/>
    </source>
</evidence>
<keyword evidence="2" id="KW-0805">Transcription regulation</keyword>
<dbReference type="InterPro" id="IPR011990">
    <property type="entry name" value="TPR-like_helical_dom_sf"/>
</dbReference>
<name>A0ABV8DRZ8_9NOCA</name>
<accession>A0ABV8DRZ8</accession>
<evidence type="ECO:0000256" key="5">
    <source>
        <dbReference type="PROSITE-ProRule" id="PRU01091"/>
    </source>
</evidence>
<dbReference type="InterPro" id="IPR036388">
    <property type="entry name" value="WH-like_DNA-bd_sf"/>
</dbReference>
<dbReference type="EMBL" id="JBHSAX010000013">
    <property type="protein sequence ID" value="MFC3962768.1"/>
    <property type="molecule type" value="Genomic_DNA"/>
</dbReference>
<dbReference type="RefSeq" id="WP_378612531.1">
    <property type="nucleotide sequence ID" value="NZ_JBHSAX010000013.1"/>
</dbReference>
<dbReference type="InterPro" id="IPR051677">
    <property type="entry name" value="AfsR-DnrI-RedD_regulator"/>
</dbReference>
<dbReference type="SMART" id="SM01043">
    <property type="entry name" value="BTAD"/>
    <property type="match status" value="1"/>
</dbReference>
<dbReference type="InterPro" id="IPR016032">
    <property type="entry name" value="Sig_transdc_resp-reg_C-effctor"/>
</dbReference>
<dbReference type="Gene3D" id="1.10.10.10">
    <property type="entry name" value="Winged helix-like DNA-binding domain superfamily/Winged helix DNA-binding domain"/>
    <property type="match status" value="1"/>
</dbReference>
<dbReference type="Gene3D" id="1.25.40.10">
    <property type="entry name" value="Tetratricopeptide repeat domain"/>
    <property type="match status" value="1"/>
</dbReference>
<reference evidence="8" key="1">
    <citation type="journal article" date="2019" name="Int. J. Syst. Evol. Microbiol.">
        <title>The Global Catalogue of Microorganisms (GCM) 10K type strain sequencing project: providing services to taxonomists for standard genome sequencing and annotation.</title>
        <authorList>
            <consortium name="The Broad Institute Genomics Platform"/>
            <consortium name="The Broad Institute Genome Sequencing Center for Infectious Disease"/>
            <person name="Wu L."/>
            <person name="Ma J."/>
        </authorList>
    </citation>
    <scope>NUCLEOTIDE SEQUENCE [LARGE SCALE GENOMIC DNA]</scope>
    <source>
        <strain evidence="8">CGMCC 4.7330</strain>
    </source>
</reference>
<dbReference type="PROSITE" id="PS51755">
    <property type="entry name" value="OMPR_PHOB"/>
    <property type="match status" value="1"/>
</dbReference>
<feature type="domain" description="OmpR/PhoB-type" evidence="6">
    <location>
        <begin position="1"/>
        <end position="97"/>
    </location>
</feature>
<feature type="DNA-binding region" description="OmpR/PhoB-type" evidence="5">
    <location>
        <begin position="1"/>
        <end position="97"/>
    </location>
</feature>
<dbReference type="InterPro" id="IPR001867">
    <property type="entry name" value="OmpR/PhoB-type_DNA-bd"/>
</dbReference>
<evidence type="ECO:0000256" key="4">
    <source>
        <dbReference type="ARBA" id="ARBA00023163"/>
    </source>
</evidence>
<evidence type="ECO:0000256" key="1">
    <source>
        <dbReference type="ARBA" id="ARBA00005820"/>
    </source>
</evidence>
<keyword evidence="8" id="KW-1185">Reference proteome</keyword>
<evidence type="ECO:0000313" key="8">
    <source>
        <dbReference type="Proteomes" id="UP001595696"/>
    </source>
</evidence>
<dbReference type="SMART" id="SM00862">
    <property type="entry name" value="Trans_reg_C"/>
    <property type="match status" value="1"/>
</dbReference>
<dbReference type="PANTHER" id="PTHR35807:SF1">
    <property type="entry name" value="TRANSCRIPTIONAL REGULATOR REDD"/>
    <property type="match status" value="1"/>
</dbReference>
<dbReference type="Pfam" id="PF03704">
    <property type="entry name" value="BTAD"/>
    <property type="match status" value="1"/>
</dbReference>
<comment type="similarity">
    <text evidence="1">Belongs to the AfsR/DnrI/RedD regulatory family.</text>
</comment>
<dbReference type="Proteomes" id="UP001595696">
    <property type="component" value="Unassembled WGS sequence"/>
</dbReference>
<dbReference type="SUPFAM" id="SSF48452">
    <property type="entry name" value="TPR-like"/>
    <property type="match status" value="1"/>
</dbReference>
<dbReference type="SUPFAM" id="SSF46894">
    <property type="entry name" value="C-terminal effector domain of the bipartite response regulators"/>
    <property type="match status" value="1"/>
</dbReference>
<evidence type="ECO:0000313" key="7">
    <source>
        <dbReference type="EMBL" id="MFC3962768.1"/>
    </source>
</evidence>
<keyword evidence="4" id="KW-0804">Transcription</keyword>
<evidence type="ECO:0000256" key="2">
    <source>
        <dbReference type="ARBA" id="ARBA00023015"/>
    </source>
</evidence>
<gene>
    <name evidence="7" type="ORF">ACFO0B_12310</name>
</gene>
<evidence type="ECO:0000259" key="6">
    <source>
        <dbReference type="PROSITE" id="PS51755"/>
    </source>
</evidence>
<protein>
    <submittedName>
        <fullName evidence="7">BTAD domain-containing putative transcriptional regulator</fullName>
    </submittedName>
</protein>
<proteinExistence type="inferred from homology"/>